<dbReference type="Gene3D" id="3.30.70.330">
    <property type="match status" value="2"/>
</dbReference>
<keyword evidence="5" id="KW-0677">Repeat</keyword>
<evidence type="ECO:0000256" key="5">
    <source>
        <dbReference type="ARBA" id="ARBA00022737"/>
    </source>
</evidence>
<feature type="domain" description="RRM" evidence="11">
    <location>
        <begin position="58"/>
        <end position="136"/>
    </location>
</feature>
<keyword evidence="4" id="KW-0963">Cytoplasm</keyword>
<evidence type="ECO:0000256" key="10">
    <source>
        <dbReference type="SAM" id="MobiDB-lite"/>
    </source>
</evidence>
<name>A0A6P8Q703_GEOSA</name>
<dbReference type="InterPro" id="IPR000504">
    <property type="entry name" value="RRM_dom"/>
</dbReference>
<dbReference type="GO" id="GO:0005737">
    <property type="term" value="C:cytoplasm"/>
    <property type="evidence" value="ECO:0007669"/>
    <property type="project" value="UniProtKB-SubCell"/>
</dbReference>
<dbReference type="GeneID" id="117351587"/>
<dbReference type="InParanoid" id="A0A6P8Q703"/>
<reference evidence="13" key="1">
    <citation type="submission" date="2025-08" db="UniProtKB">
        <authorList>
            <consortium name="RefSeq"/>
        </authorList>
    </citation>
    <scope>IDENTIFICATION</scope>
</reference>
<proteinExistence type="predicted"/>
<keyword evidence="12" id="KW-1185">Reference proteome</keyword>
<dbReference type="KEGG" id="gsh:117351587"/>
<feature type="region of interest" description="Disordered" evidence="10">
    <location>
        <begin position="224"/>
        <end position="254"/>
    </location>
</feature>
<keyword evidence="6 9" id="KW-0694">RNA-binding</keyword>
<evidence type="ECO:0000256" key="1">
    <source>
        <dbReference type="ARBA" id="ARBA00004123"/>
    </source>
</evidence>
<dbReference type="Proteomes" id="UP000515159">
    <property type="component" value="Chromosome 18"/>
</dbReference>
<dbReference type="PROSITE" id="PS50102">
    <property type="entry name" value="RRM"/>
    <property type="match status" value="1"/>
</dbReference>
<dbReference type="InterPro" id="IPR035979">
    <property type="entry name" value="RBD_domain_sf"/>
</dbReference>
<dbReference type="Pfam" id="PF14709">
    <property type="entry name" value="DND1_DSRM"/>
    <property type="match status" value="1"/>
</dbReference>
<dbReference type="AlphaFoldDB" id="A0A6P8Q703"/>
<dbReference type="Pfam" id="PF00076">
    <property type="entry name" value="RRM_1"/>
    <property type="match status" value="1"/>
</dbReference>
<dbReference type="SUPFAM" id="SSF54928">
    <property type="entry name" value="RNA-binding domain, RBD"/>
    <property type="match status" value="1"/>
</dbReference>
<dbReference type="GO" id="GO:0005634">
    <property type="term" value="C:nucleus"/>
    <property type="evidence" value="ECO:0007669"/>
    <property type="project" value="UniProtKB-SubCell"/>
</dbReference>
<evidence type="ECO:0000256" key="6">
    <source>
        <dbReference type="ARBA" id="ARBA00022884"/>
    </source>
</evidence>
<organism evidence="12 13">
    <name type="scientific">Geotrypetes seraphini</name>
    <name type="common">Gaboon caecilian</name>
    <name type="synonym">Caecilia seraphini</name>
    <dbReference type="NCBI Taxonomy" id="260995"/>
    <lineage>
        <taxon>Eukaryota</taxon>
        <taxon>Metazoa</taxon>
        <taxon>Chordata</taxon>
        <taxon>Craniata</taxon>
        <taxon>Vertebrata</taxon>
        <taxon>Euteleostomi</taxon>
        <taxon>Amphibia</taxon>
        <taxon>Gymnophiona</taxon>
        <taxon>Geotrypetes</taxon>
    </lineage>
</organism>
<evidence type="ECO:0000259" key="11">
    <source>
        <dbReference type="PROSITE" id="PS50102"/>
    </source>
</evidence>
<gene>
    <name evidence="13" type="primary">DND1</name>
</gene>
<keyword evidence="3" id="KW-0217">Developmental protein</keyword>
<evidence type="ECO:0000256" key="8">
    <source>
        <dbReference type="ARBA" id="ARBA00072228"/>
    </source>
</evidence>
<dbReference type="InterPro" id="IPR034414">
    <property type="entry name" value="DND1_RRM1"/>
</dbReference>
<dbReference type="PANTHER" id="PTHR21245">
    <property type="entry name" value="HETEROGENEOUS NUCLEAR RIBONUCLEOPROTEIN"/>
    <property type="match status" value="1"/>
</dbReference>
<evidence type="ECO:0000313" key="13">
    <source>
        <dbReference type="RefSeq" id="XP_033782968.1"/>
    </source>
</evidence>
<dbReference type="RefSeq" id="XP_033782968.1">
    <property type="nucleotide sequence ID" value="XM_033927077.1"/>
</dbReference>
<dbReference type="SMART" id="SM00360">
    <property type="entry name" value="RRM"/>
    <property type="match status" value="2"/>
</dbReference>
<accession>A0A6P8Q703</accession>
<evidence type="ECO:0000256" key="2">
    <source>
        <dbReference type="ARBA" id="ARBA00004496"/>
    </source>
</evidence>
<evidence type="ECO:0000256" key="3">
    <source>
        <dbReference type="ARBA" id="ARBA00022473"/>
    </source>
</evidence>
<dbReference type="OrthoDB" id="3800936at2759"/>
<dbReference type="FunFam" id="3.30.70.330:FF:000370">
    <property type="entry name" value="Dead end protein homolog 1"/>
    <property type="match status" value="1"/>
</dbReference>
<evidence type="ECO:0000256" key="4">
    <source>
        <dbReference type="ARBA" id="ARBA00022490"/>
    </source>
</evidence>
<protein>
    <recommendedName>
        <fullName evidence="8">Dead end protein homolog 1</fullName>
    </recommendedName>
</protein>
<comment type="subcellular location">
    <subcellularLocation>
        <location evidence="2">Cytoplasm</location>
    </subcellularLocation>
    <subcellularLocation>
        <location evidence="1">Nucleus</location>
    </subcellularLocation>
</comment>
<dbReference type="CTD" id="373863"/>
<dbReference type="GO" id="GO:0003723">
    <property type="term" value="F:RNA binding"/>
    <property type="evidence" value="ECO:0007669"/>
    <property type="project" value="UniProtKB-UniRule"/>
</dbReference>
<evidence type="ECO:0000256" key="9">
    <source>
        <dbReference type="PROSITE-ProRule" id="PRU00176"/>
    </source>
</evidence>
<dbReference type="FunCoup" id="A0A6P8Q703">
    <property type="interactions" value="596"/>
</dbReference>
<dbReference type="InterPro" id="IPR012677">
    <property type="entry name" value="Nucleotide-bd_a/b_plait_sf"/>
</dbReference>
<dbReference type="CDD" id="cd12487">
    <property type="entry name" value="RRM1_DND1"/>
    <property type="match status" value="1"/>
</dbReference>
<sequence length="358" mass="39880">MEADLGCQMWLNAVNPVNKAALLVWVKETGIDLVQVNGQRKYGGPPPGWRGGPPPSGSEVFIGKLPQDIYEDKLIPLFQSVGKLYEFRLMMTFSGLNRGFAYAKYTSRRSVLAAIAALNGFELQKDCRIVVCRSTEKCELYVEGLPCSWAHGELKKVMEEASAGVLDLSLHPSPTSKREHVAVVKYSSHRAAAMAKKALVEGNLHLCGQQLTIDWLKSDMKQKLTKATGPRDNPKPSRSILPFSSQQPGRNEIPLPFKPQAHTVEMLNAFCQKLQLGIPVFLTNIVSLSPNGWLRFWYQVVIPGHSVTYSGYIWVIPDKQGFPEQHERAKEAVAQRILKSLAEFSIPTKYNGREADGF</sequence>
<keyword evidence="7" id="KW-0539">Nucleus</keyword>
<evidence type="ECO:0000313" key="12">
    <source>
        <dbReference type="Proteomes" id="UP000515159"/>
    </source>
</evidence>
<evidence type="ECO:0000256" key="7">
    <source>
        <dbReference type="ARBA" id="ARBA00023242"/>
    </source>
</evidence>